<protein>
    <submittedName>
        <fullName evidence="1">Uncharacterized protein</fullName>
    </submittedName>
</protein>
<dbReference type="AlphaFoldDB" id="A0A1F8FNC1"/>
<sequence length="63" mass="7532">MLPKEAVQEFKQIYFRKFGEELNDREATEKANRVYELHEALFDYLLEESQKVVNQHESASINK</sequence>
<proteinExistence type="predicted"/>
<organism evidence="1 2">
    <name type="scientific">Candidatus Yanofskybacteria bacterium RIFCSPHIGHO2_02_FULL_43_22</name>
    <dbReference type="NCBI Taxonomy" id="1802681"/>
    <lineage>
        <taxon>Bacteria</taxon>
        <taxon>Candidatus Yanofskyibacteriota</taxon>
    </lineage>
</organism>
<gene>
    <name evidence="1" type="ORF">A3J47_00335</name>
</gene>
<accession>A0A1F8FNC1</accession>
<dbReference type="EMBL" id="MGJV01000025">
    <property type="protein sequence ID" value="OGN14572.1"/>
    <property type="molecule type" value="Genomic_DNA"/>
</dbReference>
<evidence type="ECO:0000313" key="2">
    <source>
        <dbReference type="Proteomes" id="UP000176581"/>
    </source>
</evidence>
<reference evidence="1 2" key="1">
    <citation type="journal article" date="2016" name="Nat. Commun.">
        <title>Thousands of microbial genomes shed light on interconnected biogeochemical processes in an aquifer system.</title>
        <authorList>
            <person name="Anantharaman K."/>
            <person name="Brown C.T."/>
            <person name="Hug L.A."/>
            <person name="Sharon I."/>
            <person name="Castelle C.J."/>
            <person name="Probst A.J."/>
            <person name="Thomas B.C."/>
            <person name="Singh A."/>
            <person name="Wilkins M.J."/>
            <person name="Karaoz U."/>
            <person name="Brodie E.L."/>
            <person name="Williams K.H."/>
            <person name="Hubbard S.S."/>
            <person name="Banfield J.F."/>
        </authorList>
    </citation>
    <scope>NUCLEOTIDE SEQUENCE [LARGE SCALE GENOMIC DNA]</scope>
</reference>
<evidence type="ECO:0000313" key="1">
    <source>
        <dbReference type="EMBL" id="OGN14572.1"/>
    </source>
</evidence>
<dbReference type="Proteomes" id="UP000176581">
    <property type="component" value="Unassembled WGS sequence"/>
</dbReference>
<name>A0A1F8FNC1_9BACT</name>
<comment type="caution">
    <text evidence="1">The sequence shown here is derived from an EMBL/GenBank/DDBJ whole genome shotgun (WGS) entry which is preliminary data.</text>
</comment>